<sequence length="503" mass="57058">MNKFLKIILNAAQLAAVIAVTVSGKTKIYLEWGRGTGKSFILAFFIKEMVKQMPGASFALIGSTYQQILSRTLPSTKKGLALLGLYEGVDYVVGKNGASLGFAEPIYAPNKWGNIIHFSNGATFQLVSLDNPESGRGLNSFGIVSDEAALLDPIKLYNNVKTTNRAKEARFEKCSMLGIEVYASSTPITKKGKWFTDMEDVARKNPKKYAFIKASALINKLNLRAEWFEEMKNESPSDLIYNAEILNIRPNEILNGFYPQLNAKKHYYTDYDNEYLEGITNEYTKASFNCKQDNDIDNSKPLIISIDWGTFISAVISQKLPNKYRVLKSFWASQSSESRDLEDLINDFVEYYAPLSNKVVHLYYGHDGNAKVKRGTNETYGDVLVRLLQNKGWAVYDKSKRKPVAPHNDKYILINMMLKATSSRYPTIEINEQNNPDLIIGLERSEASEGKNGIQKVKKDERNSSMKQEHTTHLPDAFDIPLYSLYKDLLKPEREYWRLQTTL</sequence>
<feature type="compositionally biased region" description="Basic and acidic residues" evidence="1">
    <location>
        <begin position="457"/>
        <end position="471"/>
    </location>
</feature>
<evidence type="ECO:0000313" key="3">
    <source>
        <dbReference type="Proteomes" id="UP000490060"/>
    </source>
</evidence>
<organism evidence="2 3">
    <name type="scientific">Tenacibaculum finnmarkense genomovar ulcerans</name>
    <dbReference type="NCBI Taxonomy" id="2781388"/>
    <lineage>
        <taxon>Bacteria</taxon>
        <taxon>Pseudomonadati</taxon>
        <taxon>Bacteroidota</taxon>
        <taxon>Flavobacteriia</taxon>
        <taxon>Flavobacteriales</taxon>
        <taxon>Flavobacteriaceae</taxon>
        <taxon>Tenacibaculum</taxon>
        <taxon>Tenacibaculum finnmarkense</taxon>
    </lineage>
</organism>
<evidence type="ECO:0008006" key="4">
    <source>
        <dbReference type="Google" id="ProtNLM"/>
    </source>
</evidence>
<proteinExistence type="predicted"/>
<evidence type="ECO:0000313" key="2">
    <source>
        <dbReference type="EMBL" id="SOU89477.1"/>
    </source>
</evidence>
<dbReference type="Gene3D" id="3.40.50.300">
    <property type="entry name" value="P-loop containing nucleotide triphosphate hydrolases"/>
    <property type="match status" value="1"/>
</dbReference>
<dbReference type="AlphaFoldDB" id="A0A2I2MBI1"/>
<dbReference type="Proteomes" id="UP000490060">
    <property type="component" value="Unassembled WGS sequence"/>
</dbReference>
<dbReference type="EMBL" id="OENE01000035">
    <property type="protein sequence ID" value="SOU89477.1"/>
    <property type="molecule type" value="Genomic_DNA"/>
</dbReference>
<name>A0A2I2MBI1_9FLAO</name>
<dbReference type="InterPro" id="IPR027417">
    <property type="entry name" value="P-loop_NTPase"/>
</dbReference>
<evidence type="ECO:0000256" key="1">
    <source>
        <dbReference type="SAM" id="MobiDB-lite"/>
    </source>
</evidence>
<protein>
    <recommendedName>
        <fullName evidence="4">Phage terminase large subunit N-terminal domain-containing protein</fullName>
    </recommendedName>
</protein>
<accession>A0A2I2MBI1</accession>
<reference evidence="2 3" key="1">
    <citation type="submission" date="2017-11" db="EMBL/GenBank/DDBJ databases">
        <authorList>
            <person name="Duchaud E."/>
        </authorList>
    </citation>
    <scope>NUCLEOTIDE SEQUENCE [LARGE SCALE GENOMIC DNA]</scope>
    <source>
        <strain evidence="2 3">TNO010</strain>
    </source>
</reference>
<gene>
    <name evidence="2" type="ORF">TNO010_400052</name>
</gene>
<dbReference type="RefSeq" id="WP_172505716.1">
    <property type="nucleotide sequence ID" value="NZ_OENE01000035.1"/>
</dbReference>
<feature type="region of interest" description="Disordered" evidence="1">
    <location>
        <begin position="450"/>
        <end position="471"/>
    </location>
</feature>